<name>A0A5A8CAT0_CAFRO</name>
<sequence length="152" mass="16105">MGASQSTSDNVTVGSAVVQAPADEASSPAIVAAYEAGKADAEQEARRHASALARDLAAAEAAAHIVAAEEHAAASAAEEVRSAVATGKPPLRKVPCETYRERVVACYRYQREQAESTGEALSVLSLRCAGDVENLERCAHVEIKRHMHPDRR</sequence>
<dbReference type="Proteomes" id="UP000323011">
    <property type="component" value="Unassembled WGS sequence"/>
</dbReference>
<gene>
    <name evidence="1" type="ORF">FNF29_05796</name>
</gene>
<evidence type="ECO:0000313" key="2">
    <source>
        <dbReference type="Proteomes" id="UP000323011"/>
    </source>
</evidence>
<reference evidence="1 2" key="1">
    <citation type="submission" date="2019-07" db="EMBL/GenBank/DDBJ databases">
        <title>Genomes of Cafeteria roenbergensis.</title>
        <authorList>
            <person name="Fischer M.G."/>
            <person name="Hackl T."/>
            <person name="Roman M."/>
        </authorList>
    </citation>
    <scope>NUCLEOTIDE SEQUENCE [LARGE SCALE GENOMIC DNA]</scope>
    <source>
        <strain evidence="1 2">BVI</strain>
    </source>
</reference>
<proteinExistence type="predicted"/>
<accession>A0A5A8CAT0</accession>
<keyword evidence="2" id="KW-1185">Reference proteome</keyword>
<evidence type="ECO:0000313" key="1">
    <source>
        <dbReference type="EMBL" id="KAA0149584.1"/>
    </source>
</evidence>
<comment type="caution">
    <text evidence="1">The sequence shown here is derived from an EMBL/GenBank/DDBJ whole genome shotgun (WGS) entry which is preliminary data.</text>
</comment>
<protein>
    <submittedName>
        <fullName evidence="1">Uncharacterized protein</fullName>
    </submittedName>
</protein>
<dbReference type="AlphaFoldDB" id="A0A5A8CAT0"/>
<dbReference type="EMBL" id="VLTN01000041">
    <property type="protein sequence ID" value="KAA0149584.1"/>
    <property type="molecule type" value="Genomic_DNA"/>
</dbReference>
<organism evidence="1 2">
    <name type="scientific">Cafeteria roenbergensis</name>
    <name type="common">Marine flagellate</name>
    <dbReference type="NCBI Taxonomy" id="33653"/>
    <lineage>
        <taxon>Eukaryota</taxon>
        <taxon>Sar</taxon>
        <taxon>Stramenopiles</taxon>
        <taxon>Bigyra</taxon>
        <taxon>Opalozoa</taxon>
        <taxon>Bicosoecida</taxon>
        <taxon>Cafeteriaceae</taxon>
        <taxon>Cafeteria</taxon>
    </lineage>
</organism>